<evidence type="ECO:0000256" key="1">
    <source>
        <dbReference type="SAM" id="Phobius"/>
    </source>
</evidence>
<dbReference type="AlphaFoldDB" id="A0A1Z4JDC9"/>
<proteinExistence type="predicted"/>
<keyword evidence="1" id="KW-0812">Transmembrane</keyword>
<evidence type="ECO:0000313" key="2">
    <source>
        <dbReference type="EMBL" id="BAY54678.1"/>
    </source>
</evidence>
<dbReference type="Proteomes" id="UP000217895">
    <property type="component" value="Chromosome"/>
</dbReference>
<name>A0A1Z4JDC9_LEPBY</name>
<sequence>MKRLNLSRIQQLFHSFRLHPAVIACLTTGMILTGSFAIAQPVATGWLFNGQTTPNQITLSGVKYTGECAAGPFFPDLTGTFISAKTPPAPHTRILIKNVTSGVSTNPHPYTNREYDERRPTSEVAKMIFSNRHQMRKFGVLEGSNTFEYTIQQRDKVLETGTFTSDITTNVRTDERTATWVRDKVCANRSVSLDVCADIRDRRARQCQDGRILQSELTPDDPEIVSRVYNDTGETLNFRFEHREYRLAPGEYAVIRTYESDSSQSLYFNTTCKDCSRFSSSSSLTPGKRYRFTSTKNGETRTIRLEDYSRSNDYHQRRWR</sequence>
<keyword evidence="1" id="KW-0472">Membrane</keyword>
<evidence type="ECO:0000313" key="3">
    <source>
        <dbReference type="Proteomes" id="UP000217895"/>
    </source>
</evidence>
<organism evidence="2 3">
    <name type="scientific">Leptolyngbya boryana NIES-2135</name>
    <dbReference type="NCBI Taxonomy" id="1973484"/>
    <lineage>
        <taxon>Bacteria</taxon>
        <taxon>Bacillati</taxon>
        <taxon>Cyanobacteriota</taxon>
        <taxon>Cyanophyceae</taxon>
        <taxon>Leptolyngbyales</taxon>
        <taxon>Leptolyngbyaceae</taxon>
        <taxon>Leptolyngbya group</taxon>
        <taxon>Leptolyngbya</taxon>
    </lineage>
</organism>
<protein>
    <submittedName>
        <fullName evidence="2">Uncharacterized protein</fullName>
    </submittedName>
</protein>
<reference evidence="2 3" key="1">
    <citation type="submission" date="2017-06" db="EMBL/GenBank/DDBJ databases">
        <title>Genome sequencing of cyanobaciteial culture collection at National Institute for Environmental Studies (NIES).</title>
        <authorList>
            <person name="Hirose Y."/>
            <person name="Shimura Y."/>
            <person name="Fujisawa T."/>
            <person name="Nakamura Y."/>
            <person name="Kawachi M."/>
        </authorList>
    </citation>
    <scope>NUCLEOTIDE SEQUENCE [LARGE SCALE GENOMIC DNA]</scope>
    <source>
        <strain evidence="2 3">NIES-2135</strain>
    </source>
</reference>
<dbReference type="EMBL" id="AP018203">
    <property type="protein sequence ID" value="BAY54678.1"/>
    <property type="molecule type" value="Genomic_DNA"/>
</dbReference>
<gene>
    <name evidence="2" type="ORF">NIES2135_14960</name>
</gene>
<accession>A0A1Z4JDC9</accession>
<keyword evidence="3" id="KW-1185">Reference proteome</keyword>
<feature type="transmembrane region" description="Helical" evidence="1">
    <location>
        <begin position="21"/>
        <end position="48"/>
    </location>
</feature>
<keyword evidence="1" id="KW-1133">Transmembrane helix</keyword>